<dbReference type="AlphaFoldDB" id="A0A1E2UN47"/>
<keyword evidence="1" id="KW-1133">Transmembrane helix</keyword>
<comment type="caution">
    <text evidence="2">The sequence shown here is derived from an EMBL/GenBank/DDBJ whole genome shotgun (WGS) entry which is preliminary data.</text>
</comment>
<dbReference type="STRING" id="1818881.A3196_04785"/>
<keyword evidence="3" id="KW-1185">Reference proteome</keyword>
<feature type="transmembrane region" description="Helical" evidence="1">
    <location>
        <begin position="336"/>
        <end position="355"/>
    </location>
</feature>
<feature type="transmembrane region" description="Helical" evidence="1">
    <location>
        <begin position="312"/>
        <end position="330"/>
    </location>
</feature>
<organism evidence="2 3">
    <name type="scientific">Candidatus Thiodiazotropha endoloripes</name>
    <dbReference type="NCBI Taxonomy" id="1818881"/>
    <lineage>
        <taxon>Bacteria</taxon>
        <taxon>Pseudomonadati</taxon>
        <taxon>Pseudomonadota</taxon>
        <taxon>Gammaproteobacteria</taxon>
        <taxon>Chromatiales</taxon>
        <taxon>Sedimenticolaceae</taxon>
        <taxon>Candidatus Thiodiazotropha</taxon>
    </lineage>
</organism>
<reference evidence="2 3" key="1">
    <citation type="submission" date="2016-03" db="EMBL/GenBank/DDBJ databases">
        <title>Chemosynthetic sulphur-oxidizing symbionts of marine invertebrate animals are capable of nitrogen fixation.</title>
        <authorList>
            <person name="Petersen J.M."/>
            <person name="Kemper A."/>
            <person name="Gruber-Vodicka H."/>
            <person name="Cardini U."/>
            <person name="Geest Mvander."/>
            <person name="Kleiner M."/>
            <person name="Bulgheresi S."/>
            <person name="Fussmann M."/>
            <person name="Herbold C."/>
            <person name="Seah B.K.B."/>
            <person name="Antony C.Paul."/>
            <person name="Liu D."/>
            <person name="Belitz A."/>
            <person name="Weber M."/>
        </authorList>
    </citation>
    <scope>NUCLEOTIDE SEQUENCE [LARGE SCALE GENOMIC DNA]</scope>
    <source>
        <strain evidence="2">G_D</strain>
    </source>
</reference>
<name>A0A1E2UN47_9GAMM</name>
<sequence>MPVRQNLITAALLFGLVALTFFLNQSALSGNWRFDDGWLLDYASRFSPFDYFFNPAITRGYSLNNLTPTNPLIFDLNLWLFGFDPKGFYIQHLATLAGCAIASYLLLRCWVSPQFAFIGGALFLIGTPTQFVAQQLMVGHYVSGLLFSILAIYAFQLNLNRRHWLLTILTTLFYVIATTCKEVYFPLPFVLLLLPGQSLSVRLKLALPMLIWSAAYMFWRLAVLGSFVGGYDAGGQAFSLSKAVQSYGAIPELLFATPYLPWLLSLIFIALIATLALRKRLNIPLMVVALLAVLLPLLPLTQHPGITEANRYLLLPWWLFTMTLIIALANTDSLNIGLKSVILLIFMAAAGTQAWQAQQAMQSRISRFDAVYGFFLQPPTGGIFYAKEIKDAYYLDTVLNGARYAQARVSGESTEKLPLFMDSRNLRSIDTEQKSIWRYDTDCQCVRNISDRIKSGKKPKPKAPKILTVAISPPYPPLFEAGPGSISMRLPGEQSLQIHGHSVHPADDLEHQIILITPQKPKRIKSKLAAVEAGSADHYRFTLTLDYGDRNSRDLAAEQSCLLIRSAYSPIRLLPNQQATACNDLLSIKP</sequence>
<dbReference type="RefSeq" id="WP_069015334.1">
    <property type="nucleotide sequence ID" value="NZ_LVJW01000006.1"/>
</dbReference>
<dbReference type="Proteomes" id="UP000094849">
    <property type="component" value="Unassembled WGS sequence"/>
</dbReference>
<feature type="transmembrane region" description="Helical" evidence="1">
    <location>
        <begin position="205"/>
        <end position="232"/>
    </location>
</feature>
<keyword evidence="1" id="KW-0812">Transmembrane</keyword>
<evidence type="ECO:0000256" key="1">
    <source>
        <dbReference type="SAM" id="Phobius"/>
    </source>
</evidence>
<feature type="transmembrane region" description="Helical" evidence="1">
    <location>
        <begin position="138"/>
        <end position="157"/>
    </location>
</feature>
<feature type="transmembrane region" description="Helical" evidence="1">
    <location>
        <begin position="164"/>
        <end position="185"/>
    </location>
</feature>
<gene>
    <name evidence="2" type="ORF">A3196_04785</name>
</gene>
<proteinExistence type="predicted"/>
<evidence type="ECO:0008006" key="4">
    <source>
        <dbReference type="Google" id="ProtNLM"/>
    </source>
</evidence>
<feature type="transmembrane region" description="Helical" evidence="1">
    <location>
        <begin position="88"/>
        <end position="107"/>
    </location>
</feature>
<keyword evidence="1" id="KW-0472">Membrane</keyword>
<accession>A0A1E2UN47</accession>
<dbReference type="OrthoDB" id="7056894at2"/>
<dbReference type="EMBL" id="LVJZ01000003">
    <property type="protein sequence ID" value="ODB96136.1"/>
    <property type="molecule type" value="Genomic_DNA"/>
</dbReference>
<feature type="transmembrane region" description="Helical" evidence="1">
    <location>
        <begin position="253"/>
        <end position="277"/>
    </location>
</feature>
<protein>
    <recommendedName>
        <fullName evidence="4">Glycosyltransferase RgtA/B/C/D-like domain-containing protein</fullName>
    </recommendedName>
</protein>
<feature type="transmembrane region" description="Helical" evidence="1">
    <location>
        <begin position="283"/>
        <end position="300"/>
    </location>
</feature>
<evidence type="ECO:0000313" key="2">
    <source>
        <dbReference type="EMBL" id="ODB96136.1"/>
    </source>
</evidence>
<feature type="transmembrane region" description="Helical" evidence="1">
    <location>
        <begin position="114"/>
        <end position="132"/>
    </location>
</feature>
<evidence type="ECO:0000313" key="3">
    <source>
        <dbReference type="Proteomes" id="UP000094849"/>
    </source>
</evidence>